<dbReference type="GO" id="GO:0008237">
    <property type="term" value="F:metallopeptidase activity"/>
    <property type="evidence" value="ECO:0007669"/>
    <property type="project" value="UniProtKB-KW"/>
</dbReference>
<keyword evidence="6" id="KW-0482">Metalloprotease</keyword>
<evidence type="ECO:0000256" key="6">
    <source>
        <dbReference type="ARBA" id="ARBA00023049"/>
    </source>
</evidence>
<comment type="caution">
    <text evidence="11">The sequence shown here is derived from an EMBL/GenBank/DDBJ whole genome shotgun (WGS) entry which is preliminary data.</text>
</comment>
<dbReference type="FunFam" id="3.30.830.10:FF:000132">
    <property type="entry name" value="Protease of the insulinase family"/>
    <property type="match status" value="1"/>
</dbReference>
<dbReference type="PANTHER" id="PTHR43690:SF18">
    <property type="entry name" value="INSULIN-DEGRADING ENZYME-RELATED"/>
    <property type="match status" value="1"/>
</dbReference>
<dbReference type="EMBL" id="JALLBG020000223">
    <property type="protein sequence ID" value="KAL3758763.1"/>
    <property type="molecule type" value="Genomic_DNA"/>
</dbReference>
<dbReference type="Gene3D" id="3.30.830.10">
    <property type="entry name" value="Metalloenzyme, LuxS/M16 peptidase-like"/>
    <property type="match status" value="4"/>
</dbReference>
<evidence type="ECO:0000256" key="1">
    <source>
        <dbReference type="ARBA" id="ARBA00007261"/>
    </source>
</evidence>
<dbReference type="PROSITE" id="PS00143">
    <property type="entry name" value="INSULINASE"/>
    <property type="match status" value="1"/>
</dbReference>
<name>A0ABD3M497_9STRA</name>
<dbReference type="InterPro" id="IPR001431">
    <property type="entry name" value="Pept_M16_Zn_BS"/>
</dbReference>
<protein>
    <recommendedName>
        <fullName evidence="13">Insulysin</fullName>
    </recommendedName>
</protein>
<keyword evidence="2" id="KW-0645">Protease</keyword>
<evidence type="ECO:0000313" key="12">
    <source>
        <dbReference type="Proteomes" id="UP001530293"/>
    </source>
</evidence>
<dbReference type="GO" id="GO:0004175">
    <property type="term" value="F:endopeptidase activity"/>
    <property type="evidence" value="ECO:0007669"/>
    <property type="project" value="UniProtKB-ARBA"/>
</dbReference>
<evidence type="ECO:0000256" key="5">
    <source>
        <dbReference type="ARBA" id="ARBA00022833"/>
    </source>
</evidence>
<dbReference type="Pfam" id="PF00675">
    <property type="entry name" value="Peptidase_M16"/>
    <property type="match status" value="1"/>
</dbReference>
<feature type="domain" description="Peptidase M16 C-terminal" evidence="8">
    <location>
        <begin position="395"/>
        <end position="586"/>
    </location>
</feature>
<feature type="domain" description="Coenzyme PQQ synthesis protein F-like C-terminal lobe" evidence="10">
    <location>
        <begin position="1037"/>
        <end position="1136"/>
    </location>
</feature>
<proteinExistence type="inferred from homology"/>
<dbReference type="Pfam" id="PF16187">
    <property type="entry name" value="Peptidase_M16_M"/>
    <property type="match status" value="1"/>
</dbReference>
<feature type="domain" description="Peptidase M16 N-terminal" evidence="7">
    <location>
        <begin position="228"/>
        <end position="364"/>
    </location>
</feature>
<keyword evidence="12" id="KW-1185">Reference proteome</keyword>
<dbReference type="AlphaFoldDB" id="A0ABD3M497"/>
<dbReference type="GO" id="GO:0046872">
    <property type="term" value="F:metal ion binding"/>
    <property type="evidence" value="ECO:0007669"/>
    <property type="project" value="UniProtKB-KW"/>
</dbReference>
<dbReference type="Pfam" id="PF22456">
    <property type="entry name" value="PqqF-like_C_4"/>
    <property type="match status" value="1"/>
</dbReference>
<evidence type="ECO:0000259" key="9">
    <source>
        <dbReference type="Pfam" id="PF16187"/>
    </source>
</evidence>
<evidence type="ECO:0008006" key="13">
    <source>
        <dbReference type="Google" id="ProtNLM"/>
    </source>
</evidence>
<evidence type="ECO:0000259" key="7">
    <source>
        <dbReference type="Pfam" id="PF00675"/>
    </source>
</evidence>
<reference evidence="11 12" key="1">
    <citation type="submission" date="2024-10" db="EMBL/GenBank/DDBJ databases">
        <title>Updated reference genomes for cyclostephanoid diatoms.</title>
        <authorList>
            <person name="Roberts W.R."/>
            <person name="Alverson A.J."/>
        </authorList>
    </citation>
    <scope>NUCLEOTIDE SEQUENCE [LARGE SCALE GENOMIC DNA]</scope>
    <source>
        <strain evidence="11 12">AJA232-27</strain>
    </source>
</reference>
<dbReference type="SUPFAM" id="SSF63411">
    <property type="entry name" value="LuxS/MPP-like metallohydrolase"/>
    <property type="match status" value="4"/>
</dbReference>
<dbReference type="GO" id="GO:0005737">
    <property type="term" value="C:cytoplasm"/>
    <property type="evidence" value="ECO:0007669"/>
    <property type="project" value="UniProtKB-ARBA"/>
</dbReference>
<evidence type="ECO:0000313" key="11">
    <source>
        <dbReference type="EMBL" id="KAL3758763.1"/>
    </source>
</evidence>
<dbReference type="InterPro" id="IPR032632">
    <property type="entry name" value="Peptidase_M16_M"/>
</dbReference>
<feature type="domain" description="Peptidase M16 middle/third" evidence="9">
    <location>
        <begin position="595"/>
        <end position="919"/>
    </location>
</feature>
<dbReference type="PANTHER" id="PTHR43690">
    <property type="entry name" value="NARDILYSIN"/>
    <property type="match status" value="1"/>
</dbReference>
<evidence type="ECO:0000256" key="3">
    <source>
        <dbReference type="ARBA" id="ARBA00022723"/>
    </source>
</evidence>
<keyword evidence="4" id="KW-0378">Hydrolase</keyword>
<keyword evidence="5" id="KW-0862">Zinc</keyword>
<dbReference type="InterPro" id="IPR050626">
    <property type="entry name" value="Peptidase_M16"/>
</dbReference>
<dbReference type="FunFam" id="3.30.830.10:FF:000005">
    <property type="entry name" value="nardilysin isoform X1"/>
    <property type="match status" value="1"/>
</dbReference>
<dbReference type="InterPro" id="IPR006311">
    <property type="entry name" value="TAT_signal"/>
</dbReference>
<dbReference type="InterPro" id="IPR007863">
    <property type="entry name" value="Peptidase_M16_C"/>
</dbReference>
<dbReference type="PROSITE" id="PS51318">
    <property type="entry name" value="TAT"/>
    <property type="match status" value="1"/>
</dbReference>
<dbReference type="Proteomes" id="UP001530293">
    <property type="component" value="Unassembled WGS sequence"/>
</dbReference>
<evidence type="ECO:0000256" key="4">
    <source>
        <dbReference type="ARBA" id="ARBA00022801"/>
    </source>
</evidence>
<accession>A0ABD3M497</accession>
<evidence type="ECO:0000259" key="10">
    <source>
        <dbReference type="Pfam" id="PF22456"/>
    </source>
</evidence>
<sequence>MTMTMATANPTQSRRRLLRLLGNAALLSLLPISLSKVDVAAFQFQFQFQFHPPSSQSGRSVHVDVDVDVAGRSRRHGHGNFVSFGGNNNNDNGENNQWRTTKRRVRIIGTAIAATANGRNEDFDFSTSSNNDNDITYTRSSIDGSNKSDNDIDSLARRRLLVLSLLGASTSTINIFPETASAIGTSSSSSSTATTTPSTTSSKYVRIIKPPLDERTYRTYTLPTNNLRILLCSDPTTTSAAASMSVHVGACSDPVEIPGLAHFCEHMLFLGTELYRGEDSFSKFLSSNGGINNAFTDSERTVYYFEMDGTLDNRVAEALLRFGSFFSGPLFTESATGRELNAIDSENSKNLQNDIFRLYELEKDRVNSEHPYSKFFTGSKVTLLEETKRQGINLRQRLVDFYERYYSANQMSLAIVAPQSLSQLEKFVSAAFGSIPNRNVSPPEDEWAFRIPPYNGSGKMGLVPAEKSIVEIVPIQELRQVTITWPIVFSSKEERMEFRLNKPDYFVSWLLGHEGVGSLLSYMKKKGWANSIGASDNANLSDFITFEVTVELTNKGLGAIDDVCEAIFSYVRMLRETPIPDYIFDENLQLDELEWRYTTKGPSGSYVQSLVTAMEQFPPSLYIAGPRRLALKETKSTLLSSDTPRTSFKSDEQREIIKTACSNLIGRLTVDNSFLTVFSKTFEGKTNKVEKWYGTQYNARPIPVSTLMKWENCASAGSIGLAYPRKNVFIPTESGLRVKKEPRRQSVPKSFEEKLKPITPPSIIRDDGIEGRWTVYHKIDDRFGKPKAFMIFQLLTEDLYSSPMKASLASLYQQCAADKLNEYTYDARLADLSYDLQVLPRGVRLTFGGYSETLKSFASYVTSKLSKNLNDMLPSNEEEFERYKDNLMRALSAFNVKQPYAHAIYYSSLTQKPRNFEYTNEQLVAALKETTLDQLVDYVKNLWSSGKGEALIQGNYDKEEALDIVDTIDSIISFKTIKSSQYPARLKALPIPVTRPGTNPTRLSISEPNPSNNNAASHITLQCLRTSERDHVLIEVLSAIIEEPFYDDLRTKQQLGYIVSSGVKAVDQTRSLSVIVQSNVVPAEQITAAMVKFLDSVNDEFLTPLSTVDIELFVKGLVDRRLEPDKQLAIEVTRNWSEIASGRFQYDRLQAEVGALLSITKQDILDFWNDLYVKERRMLISEIVPRIGPVSKKVPPRSSGYAGGVPVSVLGIDDIEQLRAYGESNV</sequence>
<dbReference type="InterPro" id="IPR011765">
    <property type="entry name" value="Pept_M16_N"/>
</dbReference>
<keyword evidence="3" id="KW-0479">Metal-binding</keyword>
<evidence type="ECO:0000256" key="2">
    <source>
        <dbReference type="ARBA" id="ARBA00022670"/>
    </source>
</evidence>
<evidence type="ECO:0000259" key="8">
    <source>
        <dbReference type="Pfam" id="PF05193"/>
    </source>
</evidence>
<dbReference type="InterPro" id="IPR011249">
    <property type="entry name" value="Metalloenz_LuxS/M16"/>
</dbReference>
<comment type="similarity">
    <text evidence="1">Belongs to the peptidase M16 family.</text>
</comment>
<dbReference type="GO" id="GO:0006508">
    <property type="term" value="P:proteolysis"/>
    <property type="evidence" value="ECO:0007669"/>
    <property type="project" value="UniProtKB-KW"/>
</dbReference>
<dbReference type="InterPro" id="IPR054734">
    <property type="entry name" value="PqqF-like_C_4"/>
</dbReference>
<gene>
    <name evidence="11" type="ORF">ACHAWU_006405</name>
</gene>
<dbReference type="Pfam" id="PF05193">
    <property type="entry name" value="Peptidase_M16_C"/>
    <property type="match status" value="1"/>
</dbReference>
<organism evidence="11 12">
    <name type="scientific">Discostella pseudostelligera</name>
    <dbReference type="NCBI Taxonomy" id="259834"/>
    <lineage>
        <taxon>Eukaryota</taxon>
        <taxon>Sar</taxon>
        <taxon>Stramenopiles</taxon>
        <taxon>Ochrophyta</taxon>
        <taxon>Bacillariophyta</taxon>
        <taxon>Coscinodiscophyceae</taxon>
        <taxon>Thalassiosirophycidae</taxon>
        <taxon>Stephanodiscales</taxon>
        <taxon>Stephanodiscaceae</taxon>
        <taxon>Discostella</taxon>
    </lineage>
</organism>